<evidence type="ECO:0000259" key="2">
    <source>
        <dbReference type="Pfam" id="PF13406"/>
    </source>
</evidence>
<dbReference type="Gene3D" id="1.10.530.10">
    <property type="match status" value="1"/>
</dbReference>
<keyword evidence="1" id="KW-0732">Signal</keyword>
<dbReference type="Gene3D" id="1.10.8.350">
    <property type="entry name" value="Bacterial muramidase"/>
    <property type="match status" value="1"/>
</dbReference>
<feature type="chain" id="PRO_5005870461" evidence="1">
    <location>
        <begin position="32"/>
        <end position="349"/>
    </location>
</feature>
<dbReference type="PANTHER" id="PTHR30163">
    <property type="entry name" value="MEMBRANE-BOUND LYTIC MUREIN TRANSGLYCOSYLASE B"/>
    <property type="match status" value="1"/>
</dbReference>
<dbReference type="EMBL" id="LHPH01000013">
    <property type="protein sequence ID" value="KPH62424.1"/>
    <property type="molecule type" value="Genomic_DNA"/>
</dbReference>
<evidence type="ECO:0000256" key="1">
    <source>
        <dbReference type="SAM" id="SignalP"/>
    </source>
</evidence>
<sequence>MELIVTKKVMKNLSAILCSAFICTTSTSVLANTQAKFDEYVANLKQEAAQKGYDNTLIEQAFATAKFKKKVISADKSQPEVKETLEGYLPKRVPQWKIDRARKLYAQNKELLEQVAAEFGVQARFIVALWGLESNFGKIQGGHGVISSVVTLAFDGRRETMYKNQLWAALDILKEGHITLDKFKGSWAGAMGQTQFMPTSFNAYAVDYDNDGRKDIWTTQADAFASIANYLKQAGWNDDLTWGRQVKLPEGFDKNYILKRGTRTRKQWLEYWADSERSLADWQALGLRKMDGTDLPNVDVTAALVMPDDMGGRMYLAYDNYKALMHWNRSYYFATSVGYLSDRIGYPAI</sequence>
<dbReference type="InterPro" id="IPR031304">
    <property type="entry name" value="SLT_2"/>
</dbReference>
<dbReference type="GO" id="GO:0008933">
    <property type="term" value="F:peptidoglycan lytic transglycosylase activity"/>
    <property type="evidence" value="ECO:0007669"/>
    <property type="project" value="TreeGrafter"/>
</dbReference>
<comment type="caution">
    <text evidence="3">The sequence shown here is derived from an EMBL/GenBank/DDBJ whole genome shotgun (WGS) entry which is preliminary data.</text>
</comment>
<dbReference type="Proteomes" id="UP000037848">
    <property type="component" value="Unassembled WGS sequence"/>
</dbReference>
<dbReference type="PANTHER" id="PTHR30163:SF8">
    <property type="entry name" value="LYTIC MUREIN TRANSGLYCOSYLASE"/>
    <property type="match status" value="1"/>
</dbReference>
<dbReference type="PATRIC" id="fig|187330.3.peg.820"/>
<dbReference type="AlphaFoldDB" id="A0A0N1EN48"/>
<dbReference type="GO" id="GO:0009253">
    <property type="term" value="P:peptidoglycan catabolic process"/>
    <property type="evidence" value="ECO:0007669"/>
    <property type="project" value="TreeGrafter"/>
</dbReference>
<dbReference type="CDD" id="cd13399">
    <property type="entry name" value="Slt35-like"/>
    <property type="match status" value="1"/>
</dbReference>
<dbReference type="InterPro" id="IPR011970">
    <property type="entry name" value="MltB_2"/>
</dbReference>
<dbReference type="STRING" id="187330.AMS58_03995"/>
<keyword evidence="4" id="KW-1185">Reference proteome</keyword>
<proteinExistence type="predicted"/>
<organism evidence="3 4">
    <name type="scientific">Pseudoalteromonas porphyrae</name>
    <dbReference type="NCBI Taxonomy" id="187330"/>
    <lineage>
        <taxon>Bacteria</taxon>
        <taxon>Pseudomonadati</taxon>
        <taxon>Pseudomonadota</taxon>
        <taxon>Gammaproteobacteria</taxon>
        <taxon>Alteromonadales</taxon>
        <taxon>Pseudoalteromonadaceae</taxon>
        <taxon>Pseudoalteromonas</taxon>
    </lineage>
</organism>
<feature type="signal peptide" evidence="1">
    <location>
        <begin position="1"/>
        <end position="31"/>
    </location>
</feature>
<dbReference type="InterPro" id="IPR043426">
    <property type="entry name" value="MltB-like"/>
</dbReference>
<dbReference type="Pfam" id="PF13406">
    <property type="entry name" value="SLT_2"/>
    <property type="match status" value="1"/>
</dbReference>
<accession>A0A0N1EN48</accession>
<gene>
    <name evidence="3" type="ORF">ADS77_11995</name>
</gene>
<dbReference type="SUPFAM" id="SSF53955">
    <property type="entry name" value="Lysozyme-like"/>
    <property type="match status" value="1"/>
</dbReference>
<evidence type="ECO:0000313" key="4">
    <source>
        <dbReference type="Proteomes" id="UP000037848"/>
    </source>
</evidence>
<dbReference type="FunFam" id="1.10.8.350:FF:000001">
    <property type="entry name" value="Lytic murein transglycosylase B"/>
    <property type="match status" value="1"/>
</dbReference>
<evidence type="ECO:0000313" key="3">
    <source>
        <dbReference type="EMBL" id="KPH62424.1"/>
    </source>
</evidence>
<dbReference type="NCBIfam" id="TIGR02283">
    <property type="entry name" value="MltB_2"/>
    <property type="match status" value="1"/>
</dbReference>
<feature type="domain" description="Transglycosylase SLT" evidence="2">
    <location>
        <begin position="37"/>
        <end position="342"/>
    </location>
</feature>
<name>A0A0N1EN48_9GAMM</name>
<protein>
    <submittedName>
        <fullName evidence="3">Lytic transglycosylase</fullName>
    </submittedName>
</protein>
<reference evidence="3 4" key="1">
    <citation type="submission" date="2015-08" db="EMBL/GenBank/DDBJ databases">
        <title>Draft Genome Sequence of Pseudoalteromonas porphyrae UCD-SED14.</title>
        <authorList>
            <person name="Coil D.A."/>
            <person name="Jospin G."/>
            <person name="Lee R.D."/>
            <person name="Eisen J.A."/>
        </authorList>
    </citation>
    <scope>NUCLEOTIDE SEQUENCE [LARGE SCALE GENOMIC DNA]</scope>
    <source>
        <strain evidence="3 4">UCD-SED14</strain>
    </source>
</reference>
<dbReference type="InterPro" id="IPR023346">
    <property type="entry name" value="Lysozyme-like_dom_sf"/>
</dbReference>
<dbReference type="OrthoDB" id="9772911at2"/>